<evidence type="ECO:0000313" key="3">
    <source>
        <dbReference type="Proteomes" id="UP000799640"/>
    </source>
</evidence>
<dbReference type="EMBL" id="ML996694">
    <property type="protein sequence ID" value="KAF2400675.1"/>
    <property type="molecule type" value="Genomic_DNA"/>
</dbReference>
<gene>
    <name evidence="2" type="ORF">EJ06DRAFT_529793</name>
</gene>
<accession>A0A6G1HY63</accession>
<protein>
    <submittedName>
        <fullName evidence="2">Uncharacterized protein</fullName>
    </submittedName>
</protein>
<sequence length="57" mass="6640">MRIRHADNSRSHRARSRERNTVPLPNSSRPAQRIKHTQKNQTPLPAHVPLHLPRPSH</sequence>
<evidence type="ECO:0000256" key="1">
    <source>
        <dbReference type="SAM" id="MobiDB-lite"/>
    </source>
</evidence>
<dbReference type="AlphaFoldDB" id="A0A6G1HY63"/>
<name>A0A6G1HY63_9PEZI</name>
<proteinExistence type="predicted"/>
<keyword evidence="3" id="KW-1185">Reference proteome</keyword>
<reference evidence="2" key="1">
    <citation type="journal article" date="2020" name="Stud. Mycol.">
        <title>101 Dothideomycetes genomes: a test case for predicting lifestyles and emergence of pathogens.</title>
        <authorList>
            <person name="Haridas S."/>
            <person name="Albert R."/>
            <person name="Binder M."/>
            <person name="Bloem J."/>
            <person name="Labutti K."/>
            <person name="Salamov A."/>
            <person name="Andreopoulos B."/>
            <person name="Baker S."/>
            <person name="Barry K."/>
            <person name="Bills G."/>
            <person name="Bluhm B."/>
            <person name="Cannon C."/>
            <person name="Castanera R."/>
            <person name="Culley D."/>
            <person name="Daum C."/>
            <person name="Ezra D."/>
            <person name="Gonzalez J."/>
            <person name="Henrissat B."/>
            <person name="Kuo A."/>
            <person name="Liang C."/>
            <person name="Lipzen A."/>
            <person name="Lutzoni F."/>
            <person name="Magnuson J."/>
            <person name="Mondo S."/>
            <person name="Nolan M."/>
            <person name="Ohm R."/>
            <person name="Pangilinan J."/>
            <person name="Park H.-J."/>
            <person name="Ramirez L."/>
            <person name="Alfaro M."/>
            <person name="Sun H."/>
            <person name="Tritt A."/>
            <person name="Yoshinaga Y."/>
            <person name="Zwiers L.-H."/>
            <person name="Turgeon B."/>
            <person name="Goodwin S."/>
            <person name="Spatafora J."/>
            <person name="Crous P."/>
            <person name="Grigoriev I."/>
        </authorList>
    </citation>
    <scope>NUCLEOTIDE SEQUENCE</scope>
    <source>
        <strain evidence="2">CBS 262.69</strain>
    </source>
</reference>
<feature type="compositionally biased region" description="Basic and acidic residues" evidence="1">
    <location>
        <begin position="1"/>
        <end position="10"/>
    </location>
</feature>
<evidence type="ECO:0000313" key="2">
    <source>
        <dbReference type="EMBL" id="KAF2400675.1"/>
    </source>
</evidence>
<organism evidence="2 3">
    <name type="scientific">Trichodelitschia bisporula</name>
    <dbReference type="NCBI Taxonomy" id="703511"/>
    <lineage>
        <taxon>Eukaryota</taxon>
        <taxon>Fungi</taxon>
        <taxon>Dikarya</taxon>
        <taxon>Ascomycota</taxon>
        <taxon>Pezizomycotina</taxon>
        <taxon>Dothideomycetes</taxon>
        <taxon>Dothideomycetes incertae sedis</taxon>
        <taxon>Phaeotrichales</taxon>
        <taxon>Phaeotrichaceae</taxon>
        <taxon>Trichodelitschia</taxon>
    </lineage>
</organism>
<feature type="region of interest" description="Disordered" evidence="1">
    <location>
        <begin position="1"/>
        <end position="57"/>
    </location>
</feature>
<dbReference type="Proteomes" id="UP000799640">
    <property type="component" value="Unassembled WGS sequence"/>
</dbReference>